<evidence type="ECO:0000313" key="2">
    <source>
        <dbReference type="EMBL" id="OWP04208.1"/>
    </source>
</evidence>
<dbReference type="AlphaFoldDB" id="A0A218Z899"/>
<feature type="compositionally biased region" description="Polar residues" evidence="1">
    <location>
        <begin position="551"/>
        <end position="564"/>
    </location>
</feature>
<evidence type="ECO:0000313" key="3">
    <source>
        <dbReference type="Proteomes" id="UP000242519"/>
    </source>
</evidence>
<feature type="region of interest" description="Disordered" evidence="1">
    <location>
        <begin position="88"/>
        <end position="144"/>
    </location>
</feature>
<dbReference type="Proteomes" id="UP000242519">
    <property type="component" value="Unassembled WGS sequence"/>
</dbReference>
<evidence type="ECO:0000256" key="1">
    <source>
        <dbReference type="SAM" id="MobiDB-lite"/>
    </source>
</evidence>
<feature type="compositionally biased region" description="Basic residues" evidence="1">
    <location>
        <begin position="88"/>
        <end position="104"/>
    </location>
</feature>
<dbReference type="InParanoid" id="A0A218Z899"/>
<keyword evidence="3" id="KW-1185">Reference proteome</keyword>
<feature type="compositionally biased region" description="Polar residues" evidence="1">
    <location>
        <begin position="509"/>
        <end position="522"/>
    </location>
</feature>
<proteinExistence type="predicted"/>
<feature type="compositionally biased region" description="Low complexity" evidence="1">
    <location>
        <begin position="617"/>
        <end position="647"/>
    </location>
</feature>
<dbReference type="EMBL" id="MZNU01000120">
    <property type="protein sequence ID" value="OWP04208.1"/>
    <property type="molecule type" value="Genomic_DNA"/>
</dbReference>
<accession>A0A218Z899</accession>
<organism evidence="2 3">
    <name type="scientific">Diplocarpon coronariae</name>
    <dbReference type="NCBI Taxonomy" id="2795749"/>
    <lineage>
        <taxon>Eukaryota</taxon>
        <taxon>Fungi</taxon>
        <taxon>Dikarya</taxon>
        <taxon>Ascomycota</taxon>
        <taxon>Pezizomycotina</taxon>
        <taxon>Leotiomycetes</taxon>
        <taxon>Helotiales</taxon>
        <taxon>Drepanopezizaceae</taxon>
        <taxon>Diplocarpon</taxon>
    </lineage>
</organism>
<sequence>MPPTAPSFYDVLGFPISTFNSKTAIYWSSIQAAQIENFFNLPTNRELKPNTLDCTPLFATLGLAHLHGATNNQGELVLELVERKIVNKARKKKSSGRKARRRRALGVSERDADRPHSAPPASTSSNTSFSASSTPRSGSSSSTLTCPALIQTRAEAPAATPSSSDGLLAASQDFSMTSPSPTTAYVSHASSPIGLGLALGNAVTYPGQRHAVADQSMMNGVNDIDCISGIDNITSNNINCSNGVHGFDGIDSISNIDGANPINGTSIDRIANSQNLTSTKSTSIPENFTREIFDNYNAINNFTGNLSSKNGISNSQNLTSTTQASSLFGQASNGFSTINDLVAIQSTVGCNSANLNAATFGMNDSGINGFRISGFEVNNFGIDNNLGMDDFSTASGLYANQSTMGGISANVINNYLGLTSGSSGIQRSTISDIFNTETDNFEATNGTSTSQSTINSPSSGTDIDISLIYDSVAAPNTADSPDLTITNTTYSIQGSTTNHATLTIPAQDRLSTPPNASSSRNIQAPGPLNSTITNNIHSSSTPNSRTAHAVAQSQLQQPIHSPISTPNGAEWERLLLYLPLVRAELALEDMDRDEGPAIAGNQWMHVDIVPNAGPGLGHFQAQGQGQGLASGPETTPTPSSSTALLAE</sequence>
<feature type="region of interest" description="Disordered" evidence="1">
    <location>
        <begin position="504"/>
        <end position="564"/>
    </location>
</feature>
<feature type="region of interest" description="Disordered" evidence="1">
    <location>
        <begin position="614"/>
        <end position="647"/>
    </location>
</feature>
<reference evidence="2 3" key="1">
    <citation type="submission" date="2017-04" db="EMBL/GenBank/DDBJ databases">
        <title>Draft genome sequence of Marssonina coronaria NL1: causal agent of apple blotch.</title>
        <authorList>
            <person name="Cheng Q."/>
        </authorList>
    </citation>
    <scope>NUCLEOTIDE SEQUENCE [LARGE SCALE GENOMIC DNA]</scope>
    <source>
        <strain evidence="2 3">NL1</strain>
    </source>
</reference>
<protein>
    <submittedName>
        <fullName evidence="2">Uncharacterized protein</fullName>
    </submittedName>
</protein>
<gene>
    <name evidence="2" type="ORF">B2J93_2947</name>
</gene>
<feature type="compositionally biased region" description="Low complexity" evidence="1">
    <location>
        <begin position="529"/>
        <end position="544"/>
    </location>
</feature>
<feature type="compositionally biased region" description="Low complexity" evidence="1">
    <location>
        <begin position="119"/>
        <end position="144"/>
    </location>
</feature>
<name>A0A218Z899_9HELO</name>
<comment type="caution">
    <text evidence="2">The sequence shown here is derived from an EMBL/GenBank/DDBJ whole genome shotgun (WGS) entry which is preliminary data.</text>
</comment>